<dbReference type="Proteomes" id="UP000663834">
    <property type="component" value="Unassembled WGS sequence"/>
</dbReference>
<dbReference type="EC" id="2.4.2.31" evidence="9"/>
<dbReference type="AlphaFoldDB" id="A0A815D578"/>
<keyword evidence="5" id="KW-0677">Repeat</keyword>
<dbReference type="PANTHER" id="PTHR45641:SF19">
    <property type="entry name" value="NEPHROCYSTIN-3"/>
    <property type="match status" value="1"/>
</dbReference>
<evidence type="ECO:0000256" key="7">
    <source>
        <dbReference type="ARBA" id="ARBA00047597"/>
    </source>
</evidence>
<dbReference type="Gene3D" id="3.90.176.10">
    <property type="entry name" value="Toxin ADP-ribosyltransferase, Chain A, domain 1"/>
    <property type="match status" value="1"/>
</dbReference>
<evidence type="ECO:0000256" key="5">
    <source>
        <dbReference type="ARBA" id="ARBA00022737"/>
    </source>
</evidence>
<keyword evidence="4" id="KW-0548">Nucleotidyltransferase</keyword>
<evidence type="ECO:0000256" key="8">
    <source>
        <dbReference type="PROSITE-ProRule" id="PRU00339"/>
    </source>
</evidence>
<dbReference type="InterPro" id="IPR011990">
    <property type="entry name" value="TPR-like_helical_dom_sf"/>
</dbReference>
<dbReference type="GO" id="GO:0106274">
    <property type="term" value="F:NAD+-protein-arginine ADP-ribosyltransferase activity"/>
    <property type="evidence" value="ECO:0007669"/>
    <property type="project" value="UniProtKB-EC"/>
</dbReference>
<dbReference type="Gene3D" id="1.25.40.10">
    <property type="entry name" value="Tetratricopeptide repeat domain"/>
    <property type="match status" value="3"/>
</dbReference>
<evidence type="ECO:0000256" key="4">
    <source>
        <dbReference type="ARBA" id="ARBA00022695"/>
    </source>
</evidence>
<comment type="caution">
    <text evidence="10">The sequence shown here is derived from an EMBL/GenBank/DDBJ whole genome shotgun (WGS) entry which is preliminary data.</text>
</comment>
<dbReference type="InterPro" id="IPR019734">
    <property type="entry name" value="TPR_rpt"/>
</dbReference>
<dbReference type="Pfam" id="PF01129">
    <property type="entry name" value="ART"/>
    <property type="match status" value="1"/>
</dbReference>
<evidence type="ECO:0000256" key="3">
    <source>
        <dbReference type="ARBA" id="ARBA00022679"/>
    </source>
</evidence>
<evidence type="ECO:0000256" key="6">
    <source>
        <dbReference type="ARBA" id="ARBA00022803"/>
    </source>
</evidence>
<keyword evidence="6 8" id="KW-0802">TPR repeat</keyword>
<comment type="similarity">
    <text evidence="1 9">Belongs to the Arg-specific ADP-ribosyltransferase family.</text>
</comment>
<accession>A0A815D578</accession>
<name>A0A815D578_9BILA</name>
<evidence type="ECO:0000256" key="9">
    <source>
        <dbReference type="RuleBase" id="RU361228"/>
    </source>
</evidence>
<dbReference type="Pfam" id="PF13424">
    <property type="entry name" value="TPR_12"/>
    <property type="match status" value="1"/>
</dbReference>
<dbReference type="PANTHER" id="PTHR45641">
    <property type="entry name" value="TETRATRICOPEPTIDE REPEAT PROTEIN (AFU_ORTHOLOGUE AFUA_6G03870)"/>
    <property type="match status" value="1"/>
</dbReference>
<dbReference type="SUPFAM" id="SSF48452">
    <property type="entry name" value="TPR-like"/>
    <property type="match status" value="3"/>
</dbReference>
<gene>
    <name evidence="10" type="ORF">KQP761_LOCUS4566</name>
</gene>
<dbReference type="PROSITE" id="PS51996">
    <property type="entry name" value="TR_MART"/>
    <property type="match status" value="1"/>
</dbReference>
<protein>
    <recommendedName>
        <fullName evidence="9">NAD(P)(+)--arginine ADP-ribosyltransferase</fullName>
        <ecNumber evidence="9">2.4.2.31</ecNumber>
    </recommendedName>
    <alternativeName>
        <fullName evidence="9">Mono(ADP-ribosyl)transferase</fullName>
    </alternativeName>
</protein>
<dbReference type="OrthoDB" id="9985592at2759"/>
<keyword evidence="9" id="KW-0521">NADP</keyword>
<evidence type="ECO:0000256" key="1">
    <source>
        <dbReference type="ARBA" id="ARBA00009558"/>
    </source>
</evidence>
<keyword evidence="9" id="KW-0520">NAD</keyword>
<evidence type="ECO:0000313" key="10">
    <source>
        <dbReference type="EMBL" id="CAF1296808.1"/>
    </source>
</evidence>
<reference evidence="10" key="1">
    <citation type="submission" date="2021-02" db="EMBL/GenBank/DDBJ databases">
        <authorList>
            <person name="Nowell W R."/>
        </authorList>
    </citation>
    <scope>NUCLEOTIDE SEQUENCE</scope>
</reference>
<organism evidence="10 11">
    <name type="scientific">Rotaria magnacalcarata</name>
    <dbReference type="NCBI Taxonomy" id="392030"/>
    <lineage>
        <taxon>Eukaryota</taxon>
        <taxon>Metazoa</taxon>
        <taxon>Spiralia</taxon>
        <taxon>Gnathifera</taxon>
        <taxon>Rotifera</taxon>
        <taxon>Eurotatoria</taxon>
        <taxon>Bdelloidea</taxon>
        <taxon>Philodinida</taxon>
        <taxon>Philodinidae</taxon>
        <taxon>Rotaria</taxon>
    </lineage>
</organism>
<dbReference type="SUPFAM" id="SSF56399">
    <property type="entry name" value="ADP-ribosylation"/>
    <property type="match status" value="1"/>
</dbReference>
<sequence>MASSEGLLSESNCLEDIIIIWLDETIANPDTILLSQRKNLLLSYVKAIQPFTNDSACMKYIANITDVHILFIVSGSHGEKIVPIIHDLPKLTFIYIFCADKNKHEIWTKQFNKIRGVFNDDLLLSIKVKDDVCSLVNINFPFGLFDSAQRSLQELSKEQASFMWFQLVTELLLRLPHTPDSKAEMVTECHSHYKENGVQLEKITIFENTYQACDAIKWYTENTFVFQLFNKAFRMQDFDVIFKYRYFLVDLFNQLGSLYNQQFKNRQGYLTVYRGQRMYREELMKLKHNVGHLISINTFFSASLSCSVAANFSGNGEDLSIGIESVIFDIEVDLTVSCRPFANIDQLSCIKDECEVLFSVGTIFRIESVELETDAIWLVKLTWTNECSQQLTKMNQLTGLLDFYTGHYIGDHPSVLTFGLFLSKMGCLQQAKRFYINLRKILSTDHPDRGVLHNNLGEIMRKLGYFNQARHHFERAIEYCIDTMSIFHPVWAVIHSNLALLHLTLKRPKHALKCYHCALLVISRFRDLNANQNTYIQESKATVYHGMGSAYILLDQPQKAVDFYQKALEIELKTLPQDHPTLIDTYNELGSVNLRLNEWTKALEKYEESLRIAQHNLLGSDWKLVNLHINVAALIYFVTGNKSKTLVHCSQALQIMEQSKLPSISCNRMEVYKSLANLYTYIGLGPLAFQMWERFIEEGKGRLVANSDFVNSSDLIKQMELLQLSKEAFALDSNIMIFFDRNSLFRPRVSQLEAITRCEIADKWRVLGYIKPAICYYTWLLENILVSDDSHFAKLHESRLHNNLAACYQDLEDDNAALHHYSLSLEILSPDEENKSIQAAIIHYNIALIYMNCNEFDQTRMHLDKSLLHFLGVPEHRNSTLDVKINYYFAKTYERCNDWKMARDYYQQTIDKCKQYALDDSIINQYEKLLQCMIDKISENTQ</sequence>
<feature type="repeat" description="TPR" evidence="8">
    <location>
        <begin position="583"/>
        <end position="616"/>
    </location>
</feature>
<feature type="repeat" description="TPR" evidence="8">
    <location>
        <begin position="541"/>
        <end position="574"/>
    </location>
</feature>
<dbReference type="SMART" id="SM00028">
    <property type="entry name" value="TPR"/>
    <property type="match status" value="8"/>
</dbReference>
<evidence type="ECO:0000256" key="2">
    <source>
        <dbReference type="ARBA" id="ARBA00022676"/>
    </source>
</evidence>
<proteinExistence type="inferred from homology"/>
<dbReference type="GO" id="GO:0016779">
    <property type="term" value="F:nucleotidyltransferase activity"/>
    <property type="evidence" value="ECO:0007669"/>
    <property type="project" value="UniProtKB-KW"/>
</dbReference>
<evidence type="ECO:0000313" key="11">
    <source>
        <dbReference type="Proteomes" id="UP000663834"/>
    </source>
</evidence>
<dbReference type="PROSITE" id="PS50005">
    <property type="entry name" value="TPR"/>
    <property type="match status" value="2"/>
</dbReference>
<dbReference type="InterPro" id="IPR000768">
    <property type="entry name" value="ART"/>
</dbReference>
<comment type="catalytic activity">
    <reaction evidence="7 9">
        <text>L-arginyl-[protein] + NAD(+) = N(omega)-(ADP-D-ribosyl)-L-arginyl-[protein] + nicotinamide + H(+)</text>
        <dbReference type="Rhea" id="RHEA:19149"/>
        <dbReference type="Rhea" id="RHEA-COMP:10532"/>
        <dbReference type="Rhea" id="RHEA-COMP:15087"/>
        <dbReference type="ChEBI" id="CHEBI:15378"/>
        <dbReference type="ChEBI" id="CHEBI:17154"/>
        <dbReference type="ChEBI" id="CHEBI:29965"/>
        <dbReference type="ChEBI" id="CHEBI:57540"/>
        <dbReference type="ChEBI" id="CHEBI:142554"/>
        <dbReference type="EC" id="2.4.2.31"/>
    </reaction>
</comment>
<dbReference type="EMBL" id="CAJNOW010000872">
    <property type="protein sequence ID" value="CAF1296808.1"/>
    <property type="molecule type" value="Genomic_DNA"/>
</dbReference>
<keyword evidence="3 9" id="KW-0808">Transferase</keyword>
<keyword evidence="2 9" id="KW-0328">Glycosyltransferase</keyword>